<dbReference type="Pfam" id="PF00858">
    <property type="entry name" value="ASC"/>
    <property type="match status" value="4"/>
</dbReference>
<evidence type="ECO:0000256" key="10">
    <source>
        <dbReference type="ARBA" id="ARBA00023303"/>
    </source>
</evidence>
<name>A0AAU9VWE8_9CNID</name>
<evidence type="ECO:0000256" key="7">
    <source>
        <dbReference type="ARBA" id="ARBA00023065"/>
    </source>
</evidence>
<evidence type="ECO:0000256" key="11">
    <source>
        <dbReference type="RuleBase" id="RU000679"/>
    </source>
</evidence>
<evidence type="ECO:0000313" key="14">
    <source>
        <dbReference type="Proteomes" id="UP001159428"/>
    </source>
</evidence>
<keyword evidence="4 11" id="KW-0812">Transmembrane</keyword>
<keyword evidence="6" id="KW-0915">Sodium</keyword>
<dbReference type="Gene3D" id="2.60.470.10">
    <property type="entry name" value="Acid-sensing ion channels like domains"/>
    <property type="match status" value="4"/>
</dbReference>
<feature type="transmembrane region" description="Helical" evidence="12">
    <location>
        <begin position="957"/>
        <end position="976"/>
    </location>
</feature>
<protein>
    <submittedName>
        <fullName evidence="13">Uncharacterized protein</fullName>
    </submittedName>
</protein>
<feature type="transmembrane region" description="Helical" evidence="12">
    <location>
        <begin position="1590"/>
        <end position="1611"/>
    </location>
</feature>
<evidence type="ECO:0000256" key="12">
    <source>
        <dbReference type="SAM" id="Phobius"/>
    </source>
</evidence>
<evidence type="ECO:0000313" key="13">
    <source>
        <dbReference type="EMBL" id="CAH3039818.1"/>
    </source>
</evidence>
<keyword evidence="7 11" id="KW-0406">Ion transport</keyword>
<sequence>MIPVESMEPTNASLKELVKSKPSLLSRWREFAANTTVHGLRYVVQASLPGYRRLVWAILLFAASGAYLYNSTISFKKYISGPIRTEISQETPLDGLKFPAVTICNLNQFMKTKIDTTDEDENFEKLGLNISGCSETRTVRGNLTCGQALLCAFADYGTLLVDNCNNSTRQRIISVLSHTKRIYDEKEFLAKYGHDLFGNNSMGGDLKHCAFKNLEQITCSEHHFIPVVTNDGICYTFNSGYNGSTKSKLFRSFYEGSDFGLAIALNVQTNESTFSASSSGLAVNVHDQDTYVNYHTAFKVQPGAHASVAIKMTRYKRLQAPFRTNCSKVDSLAGIKSYTKDGCIYQCQSNYSMDKCGCRRNHALPDLRGLPVCSFQDRPCLLKARREFNLTECGCNNACEQTVYESRVSYAKFPDNTLLRIFRQTYNFSEKYLSENYVYLQMGFQFLSYEKREDVPGYTAESLFGELGGNMGLFLGCSILTTCEFLDFLWELVLSKIRKRPEPVKSKPSLLSKWKEFAANTTVHGLRHVVQASLPACRRLVWAILLFTALGAYLYNSTISFKKYISGPIRTEISQETPRDGLKFPAVTICNLNQFMKTKIDTTDEDENFEKLGLNISGCSETRTVRGNLTCGQALLCAFSDYGSLLVDNCNDSTRQRIMSVLNRKKRIYDEKEFLTKYGHDLFGNNSMSGDSKHCTFTDLEQITCSEHHFIPVVTNSGICYTFNSGYNGSTKSKLFRSFYEGSDFGLAISLNVQTNESTFSASSSGLAVNVHDQDTYVNYHTAFKVQPGVHASVAIKMTQYKRLQAPFRTNCSKVDSLAGIKSYTKDGCIYQCESNHSMDKCGCRRNHALPDLRGLPVCSFQDRPCLLKARREFNLTECGCNSACEQTVYESRVSYAKFPDNTLLRIFRQTYNFSEKYLSENYIYLQVGFQFLSYEKRKDVPSYTAESLFGELGGNMGLFLGCSILTICEFLDFLWELVLSKIRKRPVARNHYPKGDLMPSRALPVTMTTRVKSFGNCSTGTCEESHQKSPNASKWRIFASNTTLHGLRQVVRNESSFFKRFIWFLFLCTAAGTYCYLSTISVTKYFSRPIKTVISQEASSNGLKFPAVTICNLNFFMKSKIDTAEEDENFVKLGLNITGCSDREFRRVRGNLTCGQALLCAFDWFGYAIVRGCNKTVRQNIVEALNRSSERIFSQEEFLTRYGHNITDMFLLYCRFMKTTECSVEDFVPKLTESGICYTFNSGEKSPVLRTLFEGPDLGLNILLDVQTNESTMADFSHGFKVIVHDQDTFVNRHIGFNIPPGFHAAVAVKLRKHIRLPKPYKTKCRQEKLPGIGTYTKDGCISQCLANMTLTRCGCRTIAMLQGQTDAPLCSMREMNCLVKTEREDNLSACSCSNACTELEYETRVSYSKFPDNSIIDILHNIFGKKESSSYMRENYVFLQVGFQHLAYEKREDVPSYKLESLLGEFGGNMGLFLGCSLLTLCEFLDFVWAAVTSRMRRRSDRAALVDREKRNQGAIDITEDVVKVDKEHVSSMNATQESESGASSYWKDEVEARRTSFYSRWKAFASRTTLHGISYIFDSSLPTLRRVIWLIFLCASSSAFLYLVTISIGKFISLPMKTVITQEEPPNGLKFPAVTICNLNKFMKSKIDMADDEKSFKKLGLNISGCDEIREVRGNLTCGQALLCAYFLYAPALVKGCDETIRQNVNDVLNGSSNRLFSEEKFLTSYGHDMAGMYMDYCRYTSQLSCSDKDFVPTITPDGLCFTFNSGYNNTPVLNSFFEGPELGLNILLNVQTNESTLTDFSSGLKVIVHDQDTYVNRRSGFNIAPGTHSSVAVRLRKYIRLPAPYKTKCRQDKLPGLGSYTKDGCIFQCLANYTLAQCGCRRLGLIEPKTTPLCSLQDDQCLKKSRGDWSRSECHCSNACSEVEYVPFVSYSNFPDVSAIAVLQQFKGKSETSSYMRENYVLLQIGFTRLAYERLEDISSYGTESLFGEFGGNMGLFLGCSLLTLCEFLDFFWETFMFQMRKRSPQINADMKDTSDPQ</sequence>
<feature type="transmembrane region" description="Helical" evidence="12">
    <location>
        <begin position="1062"/>
        <end position="1083"/>
    </location>
</feature>
<comment type="similarity">
    <text evidence="11">Belongs to the amiloride-sensitive sodium channel (TC 1.A.6) family.</text>
</comment>
<evidence type="ECO:0000256" key="2">
    <source>
        <dbReference type="ARBA" id="ARBA00022448"/>
    </source>
</evidence>
<keyword evidence="2 11" id="KW-0813">Transport</keyword>
<evidence type="ECO:0000256" key="9">
    <source>
        <dbReference type="ARBA" id="ARBA00023201"/>
    </source>
</evidence>
<comment type="caution">
    <text evidence="13">The sequence shown here is derived from an EMBL/GenBank/DDBJ whole genome shotgun (WGS) entry which is preliminary data.</text>
</comment>
<keyword evidence="3 11" id="KW-0894">Sodium channel</keyword>
<keyword evidence="8 12" id="KW-0472">Membrane</keyword>
<evidence type="ECO:0000256" key="5">
    <source>
        <dbReference type="ARBA" id="ARBA00022989"/>
    </source>
</evidence>
<dbReference type="Proteomes" id="UP001159428">
    <property type="component" value="Unassembled WGS sequence"/>
</dbReference>
<keyword evidence="10 11" id="KW-0407">Ion channel</keyword>
<proteinExistence type="inferred from homology"/>
<organism evidence="13 14">
    <name type="scientific">Pocillopora meandrina</name>
    <dbReference type="NCBI Taxonomy" id="46732"/>
    <lineage>
        <taxon>Eukaryota</taxon>
        <taxon>Metazoa</taxon>
        <taxon>Cnidaria</taxon>
        <taxon>Anthozoa</taxon>
        <taxon>Hexacorallia</taxon>
        <taxon>Scleractinia</taxon>
        <taxon>Astrocoeniina</taxon>
        <taxon>Pocilloporidae</taxon>
        <taxon>Pocillopora</taxon>
    </lineage>
</organism>
<evidence type="ECO:0000256" key="4">
    <source>
        <dbReference type="ARBA" id="ARBA00022692"/>
    </source>
</evidence>
<evidence type="ECO:0000256" key="6">
    <source>
        <dbReference type="ARBA" id="ARBA00023053"/>
    </source>
</evidence>
<dbReference type="GO" id="GO:0015280">
    <property type="term" value="F:ligand-gated sodium channel activity"/>
    <property type="evidence" value="ECO:0007669"/>
    <property type="project" value="TreeGrafter"/>
</dbReference>
<keyword evidence="14" id="KW-1185">Reference proteome</keyword>
<dbReference type="InterPro" id="IPR001873">
    <property type="entry name" value="ENaC"/>
</dbReference>
<evidence type="ECO:0000256" key="3">
    <source>
        <dbReference type="ARBA" id="ARBA00022461"/>
    </source>
</evidence>
<dbReference type="PANTHER" id="PTHR11690">
    <property type="entry name" value="AMILORIDE-SENSITIVE SODIUM CHANNEL-RELATED"/>
    <property type="match status" value="1"/>
</dbReference>
<reference evidence="13 14" key="1">
    <citation type="submission" date="2022-05" db="EMBL/GenBank/DDBJ databases">
        <authorList>
            <consortium name="Genoscope - CEA"/>
            <person name="William W."/>
        </authorList>
    </citation>
    <scope>NUCLEOTIDE SEQUENCE [LARGE SCALE GENOMIC DNA]</scope>
</reference>
<dbReference type="EMBL" id="CALNXJ010000005">
    <property type="protein sequence ID" value="CAH3039818.1"/>
    <property type="molecule type" value="Genomic_DNA"/>
</dbReference>
<evidence type="ECO:0000256" key="8">
    <source>
        <dbReference type="ARBA" id="ARBA00023136"/>
    </source>
</evidence>
<feature type="transmembrane region" description="Helical" evidence="12">
    <location>
        <begin position="1472"/>
        <end position="1494"/>
    </location>
</feature>
<comment type="subcellular location">
    <subcellularLocation>
        <location evidence="1">Membrane</location>
        <topology evidence="1">Multi-pass membrane protein</topology>
    </subcellularLocation>
</comment>
<dbReference type="Gene3D" id="1.10.287.770">
    <property type="entry name" value="YojJ-like"/>
    <property type="match status" value="4"/>
</dbReference>
<gene>
    <name evidence="13" type="ORF">PMEA_00026419</name>
</gene>
<dbReference type="PANTHER" id="PTHR11690:SF296">
    <property type="entry name" value="DEGENERIN-LIKE PROTEIN DEL-10"/>
    <property type="match status" value="1"/>
</dbReference>
<keyword evidence="9 11" id="KW-0739">Sodium transport</keyword>
<accession>A0AAU9VWE8</accession>
<evidence type="ECO:0000256" key="1">
    <source>
        <dbReference type="ARBA" id="ARBA00004141"/>
    </source>
</evidence>
<dbReference type="GO" id="GO:0005886">
    <property type="term" value="C:plasma membrane"/>
    <property type="evidence" value="ECO:0007669"/>
    <property type="project" value="TreeGrafter"/>
</dbReference>
<dbReference type="PRINTS" id="PR01078">
    <property type="entry name" value="AMINACHANNEL"/>
</dbReference>
<keyword evidence="5 12" id="KW-1133">Transmembrane helix</keyword>